<gene>
    <name evidence="1" type="primary">ORF3084</name>
</gene>
<feature type="non-terminal residue" evidence="1">
    <location>
        <position position="1"/>
    </location>
</feature>
<organism evidence="1">
    <name type="scientific">Arion vulgaris</name>
    <dbReference type="NCBI Taxonomy" id="1028688"/>
    <lineage>
        <taxon>Eukaryota</taxon>
        <taxon>Metazoa</taxon>
        <taxon>Spiralia</taxon>
        <taxon>Lophotrochozoa</taxon>
        <taxon>Mollusca</taxon>
        <taxon>Gastropoda</taxon>
        <taxon>Heterobranchia</taxon>
        <taxon>Euthyneura</taxon>
        <taxon>Panpulmonata</taxon>
        <taxon>Eupulmonata</taxon>
        <taxon>Stylommatophora</taxon>
        <taxon>Helicina</taxon>
        <taxon>Arionoidea</taxon>
        <taxon>Arionidae</taxon>
        <taxon>Arion</taxon>
    </lineage>
</organism>
<dbReference type="AlphaFoldDB" id="A0A0B6XVK8"/>
<protein>
    <submittedName>
        <fullName evidence="1">Uncharacterized protein</fullName>
    </submittedName>
</protein>
<name>A0A0B6XVK8_9EUPU</name>
<proteinExistence type="predicted"/>
<dbReference type="EMBL" id="HACG01001232">
    <property type="protein sequence ID" value="CEK48097.1"/>
    <property type="molecule type" value="Transcribed_RNA"/>
</dbReference>
<accession>A0A0B6XVK8</accession>
<sequence length="50" mass="5817">GLRRISFPPRHHSEHWKNIMPQCGMQSVLKLLTVTDNKSAQDDDDKDQDQ</sequence>
<reference evidence="1" key="1">
    <citation type="submission" date="2014-12" db="EMBL/GenBank/DDBJ databases">
        <title>Insight into the proteome of Arion vulgaris.</title>
        <authorList>
            <person name="Aradska J."/>
            <person name="Bulat T."/>
            <person name="Smidak R."/>
            <person name="Sarate P."/>
            <person name="Gangsoo J."/>
            <person name="Sialana F."/>
            <person name="Bilban M."/>
            <person name="Lubec G."/>
        </authorList>
    </citation>
    <scope>NUCLEOTIDE SEQUENCE</scope>
    <source>
        <tissue evidence="1">Skin</tissue>
    </source>
</reference>
<evidence type="ECO:0000313" key="1">
    <source>
        <dbReference type="EMBL" id="CEK48097.1"/>
    </source>
</evidence>